<feature type="transmembrane region" description="Helical" evidence="11">
    <location>
        <begin position="241"/>
        <end position="261"/>
    </location>
</feature>
<dbReference type="SUPFAM" id="SSF48403">
    <property type="entry name" value="Ankyrin repeat"/>
    <property type="match status" value="1"/>
</dbReference>
<organism evidence="12 13">
    <name type="scientific">Ridgeia piscesae</name>
    <name type="common">Tubeworm</name>
    <dbReference type="NCBI Taxonomy" id="27915"/>
    <lineage>
        <taxon>Eukaryota</taxon>
        <taxon>Metazoa</taxon>
        <taxon>Spiralia</taxon>
        <taxon>Lophotrochozoa</taxon>
        <taxon>Annelida</taxon>
        <taxon>Polychaeta</taxon>
        <taxon>Sedentaria</taxon>
        <taxon>Canalipalpata</taxon>
        <taxon>Sabellida</taxon>
        <taxon>Siboglinidae</taxon>
        <taxon>Ridgeia</taxon>
    </lineage>
</organism>
<keyword evidence="11" id="KW-0812">Transmembrane</keyword>
<evidence type="ECO:0000256" key="7">
    <source>
        <dbReference type="ARBA" id="ARBA00022837"/>
    </source>
</evidence>
<dbReference type="InterPro" id="IPR036770">
    <property type="entry name" value="Ankyrin_rpt-contain_sf"/>
</dbReference>
<evidence type="ECO:0000313" key="12">
    <source>
        <dbReference type="EMBL" id="KAK2187648.1"/>
    </source>
</evidence>
<dbReference type="PANTHER" id="PTHR10582:SF28">
    <property type="entry name" value="NANCHUNG, ISOFORM B"/>
    <property type="match status" value="1"/>
</dbReference>
<dbReference type="InterPro" id="IPR002110">
    <property type="entry name" value="Ankyrin_rpt"/>
</dbReference>
<evidence type="ECO:0000313" key="13">
    <source>
        <dbReference type="Proteomes" id="UP001209878"/>
    </source>
</evidence>
<feature type="transmembrane region" description="Helical" evidence="11">
    <location>
        <begin position="367"/>
        <end position="388"/>
    </location>
</feature>
<protein>
    <submittedName>
        <fullName evidence="12">Uncharacterized protein</fullName>
    </submittedName>
</protein>
<feature type="repeat" description="ANK" evidence="10">
    <location>
        <begin position="81"/>
        <end position="113"/>
    </location>
</feature>
<keyword evidence="6" id="KW-0677">Repeat</keyword>
<keyword evidence="11" id="KW-1133">Transmembrane helix</keyword>
<accession>A0AAD9P3U5</accession>
<evidence type="ECO:0000256" key="4">
    <source>
        <dbReference type="ARBA" id="ARBA00022568"/>
    </source>
</evidence>
<dbReference type="AlphaFoldDB" id="A0AAD9P3U5"/>
<dbReference type="Pfam" id="PF12796">
    <property type="entry name" value="Ank_2"/>
    <property type="match status" value="1"/>
</dbReference>
<evidence type="ECO:0000256" key="8">
    <source>
        <dbReference type="ARBA" id="ARBA00023065"/>
    </source>
</evidence>
<evidence type="ECO:0000256" key="10">
    <source>
        <dbReference type="PROSITE-ProRule" id="PRU00023"/>
    </source>
</evidence>
<proteinExistence type="predicted"/>
<comment type="caution">
    <text evidence="12">The sequence shown here is derived from an EMBL/GenBank/DDBJ whole genome shotgun (WGS) entry which is preliminary data.</text>
</comment>
<feature type="transmembrane region" description="Helical" evidence="11">
    <location>
        <begin position="429"/>
        <end position="448"/>
    </location>
</feature>
<dbReference type="EMBL" id="JAODUO010000158">
    <property type="protein sequence ID" value="KAK2187648.1"/>
    <property type="molecule type" value="Genomic_DNA"/>
</dbReference>
<keyword evidence="9" id="KW-0407">Ion channel</keyword>
<evidence type="ECO:0000256" key="11">
    <source>
        <dbReference type="SAM" id="Phobius"/>
    </source>
</evidence>
<dbReference type="PANTHER" id="PTHR10582">
    <property type="entry name" value="TRANSIENT RECEPTOR POTENTIAL ION CHANNEL PROTEIN"/>
    <property type="match status" value="1"/>
</dbReference>
<keyword evidence="10" id="KW-0040">ANK repeat</keyword>
<dbReference type="InterPro" id="IPR024862">
    <property type="entry name" value="TRPV"/>
</dbReference>
<name>A0AAD9P3U5_RIDPI</name>
<dbReference type="GO" id="GO:0005886">
    <property type="term" value="C:plasma membrane"/>
    <property type="evidence" value="ECO:0007669"/>
    <property type="project" value="UniProtKB-SubCell"/>
</dbReference>
<sequence>MAIVNEDPAMVKFLLGKGADHNQRACGNFFTPDDQKAQMRSNYEHEWFDLPIETNYDGYSYWGEYPLGSVIQVQLLGYSYWGEYPLGFAACLGQEECVRLLVAKGANPNLQDSNGNTVLHLLVIHDKSEMFDLLVYLGAKLHVKNTQGLTPLTLAAKLARRDMYEHILELAREVYWIYGNVTCAGYPLLDIDTISETGDINVNSAMYLVVYGDEPGHLDMIDGMVSHLLEEKWKTFAKYRFYVQFFIFTMYFLVFTMAFYLRPGTDRSPRFRQETHDDNGTIYVINVTVRDPCHLLRLRTTEDVVRVVLETMTLLGATTYIFMSLKEIYYQGYSIYFRTLISSPAKALFMMANCFVLLMVPGRAACAYVYEDVMCVLAILCTTPYFLFFCRQVSSSTPHPCYNRTSLLRGFKLVGPFVEMIYKMIRTDLIRFFTIYLIFVIGFSQSMLKCSCFTGSHVDVFMFHWQPC</sequence>
<feature type="repeat" description="ANK" evidence="10">
    <location>
        <begin position="114"/>
        <end position="146"/>
    </location>
</feature>
<evidence type="ECO:0000256" key="2">
    <source>
        <dbReference type="ARBA" id="ARBA00022448"/>
    </source>
</evidence>
<dbReference type="PROSITE" id="PS50297">
    <property type="entry name" value="ANK_REP_REGION"/>
    <property type="match status" value="2"/>
</dbReference>
<evidence type="ECO:0000256" key="1">
    <source>
        <dbReference type="ARBA" id="ARBA00004651"/>
    </source>
</evidence>
<gene>
    <name evidence="12" type="ORF">NP493_158g00016</name>
</gene>
<dbReference type="GO" id="GO:0005262">
    <property type="term" value="F:calcium channel activity"/>
    <property type="evidence" value="ECO:0007669"/>
    <property type="project" value="UniProtKB-KW"/>
</dbReference>
<dbReference type="GO" id="GO:0098703">
    <property type="term" value="P:calcium ion import across plasma membrane"/>
    <property type="evidence" value="ECO:0007669"/>
    <property type="project" value="TreeGrafter"/>
</dbReference>
<keyword evidence="3" id="KW-1003">Cell membrane</keyword>
<evidence type="ECO:0000256" key="5">
    <source>
        <dbReference type="ARBA" id="ARBA00022673"/>
    </source>
</evidence>
<comment type="subcellular location">
    <subcellularLocation>
        <location evidence="1">Cell membrane</location>
        <topology evidence="1">Multi-pass membrane protein</topology>
    </subcellularLocation>
</comment>
<evidence type="ECO:0000256" key="9">
    <source>
        <dbReference type="ARBA" id="ARBA00023303"/>
    </source>
</evidence>
<keyword evidence="11" id="KW-0472">Membrane</keyword>
<evidence type="ECO:0000256" key="6">
    <source>
        <dbReference type="ARBA" id="ARBA00022737"/>
    </source>
</evidence>
<keyword evidence="13" id="KW-1185">Reference proteome</keyword>
<dbReference type="SMART" id="SM00248">
    <property type="entry name" value="ANK"/>
    <property type="match status" value="3"/>
</dbReference>
<keyword evidence="5" id="KW-0107">Calcium channel</keyword>
<feature type="transmembrane region" description="Helical" evidence="11">
    <location>
        <begin position="335"/>
        <end position="361"/>
    </location>
</feature>
<dbReference type="Gene3D" id="1.25.40.20">
    <property type="entry name" value="Ankyrin repeat-containing domain"/>
    <property type="match status" value="1"/>
</dbReference>
<evidence type="ECO:0000256" key="3">
    <source>
        <dbReference type="ARBA" id="ARBA00022475"/>
    </source>
</evidence>
<keyword evidence="7" id="KW-0106">Calcium</keyword>
<reference evidence="12" key="1">
    <citation type="journal article" date="2023" name="Mol. Biol. Evol.">
        <title>Third-Generation Sequencing Reveals the Adaptive Role of the Epigenome in Three Deep-Sea Polychaetes.</title>
        <authorList>
            <person name="Perez M."/>
            <person name="Aroh O."/>
            <person name="Sun Y."/>
            <person name="Lan Y."/>
            <person name="Juniper S.K."/>
            <person name="Young C.R."/>
            <person name="Angers B."/>
            <person name="Qian P.Y."/>
        </authorList>
    </citation>
    <scope>NUCLEOTIDE SEQUENCE</scope>
    <source>
        <strain evidence="12">R07B-5</strain>
    </source>
</reference>
<keyword evidence="8" id="KW-0406">Ion transport</keyword>
<keyword evidence="2" id="KW-0813">Transport</keyword>
<keyword evidence="4" id="KW-0109">Calcium transport</keyword>
<dbReference type="PROSITE" id="PS50088">
    <property type="entry name" value="ANK_REPEAT"/>
    <property type="match status" value="2"/>
</dbReference>
<dbReference type="Proteomes" id="UP001209878">
    <property type="component" value="Unassembled WGS sequence"/>
</dbReference>